<dbReference type="Proteomes" id="UP000030982">
    <property type="component" value="Unassembled WGS sequence"/>
</dbReference>
<dbReference type="AlphaFoldDB" id="A0A0B2AFX7"/>
<sequence length="101" mass="11270">MATNLVDALVDDIRDLLRTSAVGLYEFIWLLQARDASLSLEAKREQASLALERLLADGQGRLALLMWPSEDVVETYPTTCVGPHSWEDPVLAEPYIAITRN</sequence>
<name>A0A0B2AFX7_9MICC</name>
<dbReference type="EMBL" id="JTDL01000123">
    <property type="protein sequence ID" value="KHL02419.1"/>
    <property type="molecule type" value="Genomic_DNA"/>
</dbReference>
<accession>A0A0B2AFX7</accession>
<evidence type="ECO:0000313" key="1">
    <source>
        <dbReference type="EMBL" id="KHL02419.1"/>
    </source>
</evidence>
<reference evidence="1 2" key="1">
    <citation type="submission" date="2014-09" db="EMBL/GenBank/DDBJ databases">
        <title>Genome sequence of Sinomonas sp. MUSC 117.</title>
        <authorList>
            <person name="Lee L.-H."/>
        </authorList>
    </citation>
    <scope>NUCLEOTIDE SEQUENCE [LARGE SCALE GENOMIC DNA]</scope>
    <source>
        <strain evidence="1 2">MUSC 117</strain>
    </source>
</reference>
<evidence type="ECO:0000313" key="2">
    <source>
        <dbReference type="Proteomes" id="UP000030982"/>
    </source>
</evidence>
<keyword evidence="2" id="KW-1185">Reference proteome</keyword>
<comment type="caution">
    <text evidence="1">The sequence shown here is derived from an EMBL/GenBank/DDBJ whole genome shotgun (WGS) entry which is preliminary data.</text>
</comment>
<dbReference type="STRING" id="1338436.LK10_12500"/>
<gene>
    <name evidence="1" type="ORF">LK10_12500</name>
</gene>
<proteinExistence type="predicted"/>
<protein>
    <submittedName>
        <fullName evidence="1">Uncharacterized protein</fullName>
    </submittedName>
</protein>
<organism evidence="1 2">
    <name type="scientific">Sinomonas humi</name>
    <dbReference type="NCBI Taxonomy" id="1338436"/>
    <lineage>
        <taxon>Bacteria</taxon>
        <taxon>Bacillati</taxon>
        <taxon>Actinomycetota</taxon>
        <taxon>Actinomycetes</taxon>
        <taxon>Micrococcales</taxon>
        <taxon>Micrococcaceae</taxon>
        <taxon>Sinomonas</taxon>
    </lineage>
</organism>